<dbReference type="Proteomes" id="UP000570514">
    <property type="component" value="Unassembled WGS sequence"/>
</dbReference>
<evidence type="ECO:0000313" key="1">
    <source>
        <dbReference type="EMBL" id="NIK87056.1"/>
    </source>
</evidence>
<organism evidence="1 2">
    <name type="scientific">Rhizomicrobium palustre</name>
    <dbReference type="NCBI Taxonomy" id="189966"/>
    <lineage>
        <taxon>Bacteria</taxon>
        <taxon>Pseudomonadati</taxon>
        <taxon>Pseudomonadota</taxon>
        <taxon>Alphaproteobacteria</taxon>
        <taxon>Micropepsales</taxon>
        <taxon>Micropepsaceae</taxon>
        <taxon>Rhizomicrobium</taxon>
    </lineage>
</organism>
<protein>
    <recommendedName>
        <fullName evidence="3">PAS domain-containing protein</fullName>
    </recommendedName>
</protein>
<sequence>MVLYVPAKSSFEEIPVEQMEAKPVVAGYRYWLSLCGARPYPTRSDMRPQPIRDILRHLVLIQVIDGAADFMMSIVGDEVQRAYDVPLNHRLLSDIILEAPTVFPGWMERYRRTALDGLPHGYRVTSGLDGGVTKFIQREAVVLPLGADGEVTHVVTFGKHELRPGT</sequence>
<name>A0A846MUM9_9PROT</name>
<comment type="caution">
    <text evidence="1">The sequence shown here is derived from an EMBL/GenBank/DDBJ whole genome shotgun (WGS) entry which is preliminary data.</text>
</comment>
<proteinExistence type="predicted"/>
<accession>A0A846MUM9</accession>
<reference evidence="1 2" key="1">
    <citation type="submission" date="2020-03" db="EMBL/GenBank/DDBJ databases">
        <title>Genomic Encyclopedia of Type Strains, Phase IV (KMG-IV): sequencing the most valuable type-strain genomes for metagenomic binning, comparative biology and taxonomic classification.</title>
        <authorList>
            <person name="Goeker M."/>
        </authorList>
    </citation>
    <scope>NUCLEOTIDE SEQUENCE [LARGE SCALE GENOMIC DNA]</scope>
    <source>
        <strain evidence="1 2">DSM 19867</strain>
    </source>
</reference>
<keyword evidence="2" id="KW-1185">Reference proteome</keyword>
<evidence type="ECO:0008006" key="3">
    <source>
        <dbReference type="Google" id="ProtNLM"/>
    </source>
</evidence>
<dbReference type="RefSeq" id="WP_167080308.1">
    <property type="nucleotide sequence ID" value="NZ_BAAADC010000001.1"/>
</dbReference>
<dbReference type="AlphaFoldDB" id="A0A846MUM9"/>
<evidence type="ECO:0000313" key="2">
    <source>
        <dbReference type="Proteomes" id="UP000570514"/>
    </source>
</evidence>
<dbReference type="EMBL" id="JAASRM010000001">
    <property type="protein sequence ID" value="NIK87056.1"/>
    <property type="molecule type" value="Genomic_DNA"/>
</dbReference>
<gene>
    <name evidence="1" type="ORF">FHS83_000374</name>
</gene>